<feature type="domain" description="Reverse transcriptase Ty1/copia-type" evidence="1">
    <location>
        <begin position="2"/>
        <end position="64"/>
    </location>
</feature>
<accession>A0AA88W4R3</accession>
<name>A0AA88W4R3_9ASTE</name>
<evidence type="ECO:0000313" key="3">
    <source>
        <dbReference type="Proteomes" id="UP001188597"/>
    </source>
</evidence>
<gene>
    <name evidence="2" type="ORF">RJ639_003766</name>
</gene>
<dbReference type="EMBL" id="JAVXUP010000853">
    <property type="protein sequence ID" value="KAK3019779.1"/>
    <property type="molecule type" value="Genomic_DNA"/>
</dbReference>
<dbReference type="InterPro" id="IPR013103">
    <property type="entry name" value="RVT_2"/>
</dbReference>
<reference evidence="2" key="1">
    <citation type="submission" date="2022-12" db="EMBL/GenBank/DDBJ databases">
        <title>Draft genome assemblies for two species of Escallonia (Escalloniales).</title>
        <authorList>
            <person name="Chanderbali A."/>
            <person name="Dervinis C."/>
            <person name="Anghel I."/>
            <person name="Soltis D."/>
            <person name="Soltis P."/>
            <person name="Zapata F."/>
        </authorList>
    </citation>
    <scope>NUCLEOTIDE SEQUENCE</scope>
    <source>
        <strain evidence="2">UCBG64.0493</strain>
        <tissue evidence="2">Leaf</tissue>
    </source>
</reference>
<comment type="caution">
    <text evidence="2">The sequence shown here is derived from an EMBL/GenBank/DDBJ whole genome shotgun (WGS) entry which is preliminary data.</text>
</comment>
<protein>
    <recommendedName>
        <fullName evidence="1">Reverse transcriptase Ty1/copia-type domain-containing protein</fullName>
    </recommendedName>
</protein>
<keyword evidence="3" id="KW-1185">Reference proteome</keyword>
<evidence type="ECO:0000259" key="1">
    <source>
        <dbReference type="Pfam" id="PF07727"/>
    </source>
</evidence>
<proteinExistence type="predicted"/>
<dbReference type="Proteomes" id="UP001188597">
    <property type="component" value="Unassembled WGS sequence"/>
</dbReference>
<organism evidence="2 3">
    <name type="scientific">Escallonia herrerae</name>
    <dbReference type="NCBI Taxonomy" id="1293975"/>
    <lineage>
        <taxon>Eukaryota</taxon>
        <taxon>Viridiplantae</taxon>
        <taxon>Streptophyta</taxon>
        <taxon>Embryophyta</taxon>
        <taxon>Tracheophyta</taxon>
        <taxon>Spermatophyta</taxon>
        <taxon>Magnoliopsida</taxon>
        <taxon>eudicotyledons</taxon>
        <taxon>Gunneridae</taxon>
        <taxon>Pentapetalae</taxon>
        <taxon>asterids</taxon>
        <taxon>campanulids</taxon>
        <taxon>Escalloniales</taxon>
        <taxon>Escalloniaceae</taxon>
        <taxon>Escallonia</taxon>
    </lineage>
</organism>
<evidence type="ECO:0000313" key="2">
    <source>
        <dbReference type="EMBL" id="KAK3019779.1"/>
    </source>
</evidence>
<dbReference type="AlphaFoldDB" id="A0AA88W4R3"/>
<sequence>MEIYIEQPEGFVAPNHKKKVCKLVKSLYGLKQAPKQWHEKFDKAMIENSFRINECDKCVYVKGTYSVQKSTKVSFTVLKSAF</sequence>
<dbReference type="Pfam" id="PF07727">
    <property type="entry name" value="RVT_2"/>
    <property type="match status" value="1"/>
</dbReference>